<dbReference type="AlphaFoldDB" id="D3F2N2"/>
<dbReference type="InterPro" id="IPR029058">
    <property type="entry name" value="AB_hydrolase_fold"/>
</dbReference>
<evidence type="ECO:0000256" key="2">
    <source>
        <dbReference type="SAM" id="MobiDB-lite"/>
    </source>
</evidence>
<dbReference type="PRINTS" id="PR00111">
    <property type="entry name" value="ABHYDROLASE"/>
</dbReference>
<organism evidence="4 5">
    <name type="scientific">Conexibacter woesei (strain DSM 14684 / CCUG 47730 / CIP 108061 / JCM 11494 / NBRC 100937 / ID131577)</name>
    <dbReference type="NCBI Taxonomy" id="469383"/>
    <lineage>
        <taxon>Bacteria</taxon>
        <taxon>Bacillati</taxon>
        <taxon>Actinomycetota</taxon>
        <taxon>Thermoleophilia</taxon>
        <taxon>Solirubrobacterales</taxon>
        <taxon>Conexibacteraceae</taxon>
        <taxon>Conexibacter</taxon>
    </lineage>
</organism>
<dbReference type="Proteomes" id="UP000008229">
    <property type="component" value="Chromosome"/>
</dbReference>
<feature type="domain" description="AB hydrolase-1" evidence="3">
    <location>
        <begin position="29"/>
        <end position="259"/>
    </location>
</feature>
<sequence>MSWLTLRDGVRLRVGEFADAAGGPSAAGPPVVLVHGWKGSHRLWDPTVVELTARGARVVAFDLRGMGESDKPAGVYDFDTFADDLGELLDAFELRDATLVGWSMGCTVALRHLQRGGGRVGRLVLLNGPLRLTRAPDFPHAMSEQQLDGYLAELAAGWPASERAFQAESVLADSDPAVVDWLYGIALQTPLPVALSAVREQAKLDMRPAIAALRVPVLAAYAVHDPYYPTSLGDWIAANAPDGRAQVFEHSAHGTPFEEAPALAQAIVAFGAETGRTDSLRSRAGGGPSSLRSRAGEGPA</sequence>
<dbReference type="Gene3D" id="3.40.50.1820">
    <property type="entry name" value="alpha/beta hydrolase"/>
    <property type="match status" value="1"/>
</dbReference>
<evidence type="ECO:0000256" key="1">
    <source>
        <dbReference type="ARBA" id="ARBA00022801"/>
    </source>
</evidence>
<dbReference type="InterPro" id="IPR050266">
    <property type="entry name" value="AB_hydrolase_sf"/>
</dbReference>
<dbReference type="eggNOG" id="COG2267">
    <property type="taxonomic scope" value="Bacteria"/>
</dbReference>
<dbReference type="KEGG" id="cwo:Cwoe_3881"/>
<dbReference type="HOGENOM" id="CLU_020336_12_3_11"/>
<evidence type="ECO:0000259" key="3">
    <source>
        <dbReference type="Pfam" id="PF00561"/>
    </source>
</evidence>
<evidence type="ECO:0000313" key="4">
    <source>
        <dbReference type="EMBL" id="ADB52298.1"/>
    </source>
</evidence>
<dbReference type="OrthoDB" id="9785847at2"/>
<reference evidence="5" key="2">
    <citation type="submission" date="2010-01" db="EMBL/GenBank/DDBJ databases">
        <title>The complete genome of Conexibacter woesei DSM 14684.</title>
        <authorList>
            <consortium name="US DOE Joint Genome Institute (JGI-PGF)"/>
            <person name="Lucas S."/>
            <person name="Copeland A."/>
            <person name="Lapidus A."/>
            <person name="Glavina del Rio T."/>
            <person name="Dalin E."/>
            <person name="Tice H."/>
            <person name="Bruce D."/>
            <person name="Goodwin L."/>
            <person name="Pitluck S."/>
            <person name="Kyrpides N."/>
            <person name="Mavromatis K."/>
            <person name="Ivanova N."/>
            <person name="Mikhailova N."/>
            <person name="Chertkov O."/>
            <person name="Brettin T."/>
            <person name="Detter J.C."/>
            <person name="Han C."/>
            <person name="Larimer F."/>
            <person name="Land M."/>
            <person name="Hauser L."/>
            <person name="Markowitz V."/>
            <person name="Cheng J.-F."/>
            <person name="Hugenholtz P."/>
            <person name="Woyke T."/>
            <person name="Wu D."/>
            <person name="Pukall R."/>
            <person name="Steenblock K."/>
            <person name="Schneider S."/>
            <person name="Klenk H.-P."/>
            <person name="Eisen J.A."/>
        </authorList>
    </citation>
    <scope>NUCLEOTIDE SEQUENCE [LARGE SCALE GENOMIC DNA]</scope>
    <source>
        <strain evidence="5">DSM 14684 / CIP 108061 / JCM 11494 / NBRC 100937 / ID131577</strain>
    </source>
</reference>
<dbReference type="SUPFAM" id="SSF53474">
    <property type="entry name" value="alpha/beta-Hydrolases"/>
    <property type="match status" value="1"/>
</dbReference>
<name>D3F2N2_CONWI</name>
<keyword evidence="5" id="KW-1185">Reference proteome</keyword>
<dbReference type="GO" id="GO:0016020">
    <property type="term" value="C:membrane"/>
    <property type="evidence" value="ECO:0007669"/>
    <property type="project" value="TreeGrafter"/>
</dbReference>
<dbReference type="PRINTS" id="PR00412">
    <property type="entry name" value="EPOXHYDRLASE"/>
</dbReference>
<dbReference type="InterPro" id="IPR000073">
    <property type="entry name" value="AB_hydrolase_1"/>
</dbReference>
<dbReference type="STRING" id="469383.Cwoe_3881"/>
<dbReference type="InterPro" id="IPR000639">
    <property type="entry name" value="Epox_hydrolase-like"/>
</dbReference>
<proteinExistence type="predicted"/>
<protein>
    <submittedName>
        <fullName evidence="4">Alpha/beta hydrolase fold protein</fullName>
    </submittedName>
</protein>
<dbReference type="PANTHER" id="PTHR43798:SF31">
    <property type="entry name" value="AB HYDROLASE SUPERFAMILY PROTEIN YCLE"/>
    <property type="match status" value="1"/>
</dbReference>
<dbReference type="RefSeq" id="WP_012935349.1">
    <property type="nucleotide sequence ID" value="NC_013739.1"/>
</dbReference>
<gene>
    <name evidence="4" type="ordered locus">Cwoe_3881</name>
</gene>
<evidence type="ECO:0000313" key="5">
    <source>
        <dbReference type="Proteomes" id="UP000008229"/>
    </source>
</evidence>
<dbReference type="PANTHER" id="PTHR43798">
    <property type="entry name" value="MONOACYLGLYCEROL LIPASE"/>
    <property type="match status" value="1"/>
</dbReference>
<feature type="region of interest" description="Disordered" evidence="2">
    <location>
        <begin position="277"/>
        <end position="300"/>
    </location>
</feature>
<keyword evidence="1 4" id="KW-0378">Hydrolase</keyword>
<dbReference type="GO" id="GO:0016787">
    <property type="term" value="F:hydrolase activity"/>
    <property type="evidence" value="ECO:0007669"/>
    <property type="project" value="UniProtKB-KW"/>
</dbReference>
<accession>D3F2N2</accession>
<dbReference type="Pfam" id="PF00561">
    <property type="entry name" value="Abhydrolase_1"/>
    <property type="match status" value="1"/>
</dbReference>
<dbReference type="EMBL" id="CP001854">
    <property type="protein sequence ID" value="ADB52298.1"/>
    <property type="molecule type" value="Genomic_DNA"/>
</dbReference>
<reference evidence="4 5" key="1">
    <citation type="journal article" date="2010" name="Stand. Genomic Sci.">
        <title>Complete genome sequence of Conexibacter woesei type strain (ID131577).</title>
        <authorList>
            <person name="Pukall R."/>
            <person name="Lapidus A."/>
            <person name="Glavina Del Rio T."/>
            <person name="Copeland A."/>
            <person name="Tice H."/>
            <person name="Cheng J.-F."/>
            <person name="Lucas S."/>
            <person name="Chen F."/>
            <person name="Nolan M."/>
            <person name="Bruce D."/>
            <person name="Goodwin L."/>
            <person name="Pitluck S."/>
            <person name="Mavromatis K."/>
            <person name="Ivanova N."/>
            <person name="Ovchinnikova G."/>
            <person name="Pati A."/>
            <person name="Chen A."/>
            <person name="Palaniappan K."/>
            <person name="Land M."/>
            <person name="Hauser L."/>
            <person name="Chang Y.-J."/>
            <person name="Jeffries C.D."/>
            <person name="Chain P."/>
            <person name="Meincke L."/>
            <person name="Sims D."/>
            <person name="Brettin T."/>
            <person name="Detter J.C."/>
            <person name="Rohde M."/>
            <person name="Goeker M."/>
            <person name="Bristow J."/>
            <person name="Eisen J.A."/>
            <person name="Markowitz V."/>
            <person name="Kyrpides N.C."/>
            <person name="Klenk H.-P."/>
            <person name="Hugenholtz P."/>
        </authorList>
    </citation>
    <scope>NUCLEOTIDE SEQUENCE [LARGE SCALE GENOMIC DNA]</scope>
    <source>
        <strain evidence="5">DSM 14684 / CIP 108061 / JCM 11494 / NBRC 100937 / ID131577</strain>
    </source>
</reference>